<evidence type="ECO:0000313" key="3">
    <source>
        <dbReference type="Proteomes" id="UP000006727"/>
    </source>
</evidence>
<reference evidence="2 3" key="2">
    <citation type="journal article" date="2018" name="Plant J.">
        <title>The Physcomitrella patens chromosome-scale assembly reveals moss genome structure and evolution.</title>
        <authorList>
            <person name="Lang D."/>
            <person name="Ullrich K.K."/>
            <person name="Murat F."/>
            <person name="Fuchs J."/>
            <person name="Jenkins J."/>
            <person name="Haas F.B."/>
            <person name="Piednoel M."/>
            <person name="Gundlach H."/>
            <person name="Van Bel M."/>
            <person name="Meyberg R."/>
            <person name="Vives C."/>
            <person name="Morata J."/>
            <person name="Symeonidi A."/>
            <person name="Hiss M."/>
            <person name="Muchero W."/>
            <person name="Kamisugi Y."/>
            <person name="Saleh O."/>
            <person name="Blanc G."/>
            <person name="Decker E.L."/>
            <person name="van Gessel N."/>
            <person name="Grimwood J."/>
            <person name="Hayes R.D."/>
            <person name="Graham S.W."/>
            <person name="Gunter L.E."/>
            <person name="McDaniel S.F."/>
            <person name="Hoernstein S.N.W."/>
            <person name="Larsson A."/>
            <person name="Li F.W."/>
            <person name="Perroud P.F."/>
            <person name="Phillips J."/>
            <person name="Ranjan P."/>
            <person name="Rokshar D.S."/>
            <person name="Rothfels C.J."/>
            <person name="Schneider L."/>
            <person name="Shu S."/>
            <person name="Stevenson D.W."/>
            <person name="Thummler F."/>
            <person name="Tillich M."/>
            <person name="Villarreal Aguilar J.C."/>
            <person name="Widiez T."/>
            <person name="Wong G.K."/>
            <person name="Wymore A."/>
            <person name="Zhang Y."/>
            <person name="Zimmer A.D."/>
            <person name="Quatrano R.S."/>
            <person name="Mayer K.F.X."/>
            <person name="Goodstein D."/>
            <person name="Casacuberta J.M."/>
            <person name="Vandepoele K."/>
            <person name="Reski R."/>
            <person name="Cuming A.C."/>
            <person name="Tuskan G.A."/>
            <person name="Maumus F."/>
            <person name="Salse J."/>
            <person name="Schmutz J."/>
            <person name="Rensing S.A."/>
        </authorList>
    </citation>
    <scope>NUCLEOTIDE SEQUENCE [LARGE SCALE GENOMIC DNA]</scope>
    <source>
        <strain evidence="2 3">cv. Gransden 2004</strain>
    </source>
</reference>
<accession>A0A7I3ZTR8</accession>
<dbReference type="EnsemblPlants" id="Pp3c6_12140V3.2">
    <property type="protein sequence ID" value="PAC:32977401.CDS.1"/>
    <property type="gene ID" value="Pp3c6_12140"/>
</dbReference>
<dbReference type="Gramene" id="Pp3c6_12140V3.2">
    <property type="protein sequence ID" value="PAC:32977401.CDS.1"/>
    <property type="gene ID" value="Pp3c6_12140"/>
</dbReference>
<keyword evidence="3" id="KW-1185">Reference proteome</keyword>
<protein>
    <submittedName>
        <fullName evidence="2">Uncharacterized protein</fullName>
    </submittedName>
</protein>
<dbReference type="AlphaFoldDB" id="A0A7I3ZTR8"/>
<name>A0A7I3ZTR8_PHYPA</name>
<keyword evidence="1" id="KW-0812">Transmembrane</keyword>
<feature type="transmembrane region" description="Helical" evidence="1">
    <location>
        <begin position="139"/>
        <end position="157"/>
    </location>
</feature>
<reference evidence="2" key="3">
    <citation type="submission" date="2020-12" db="UniProtKB">
        <authorList>
            <consortium name="EnsemblPlants"/>
        </authorList>
    </citation>
    <scope>IDENTIFICATION</scope>
</reference>
<keyword evidence="1" id="KW-1133">Transmembrane helix</keyword>
<keyword evidence="1" id="KW-0472">Membrane</keyword>
<reference evidence="2 3" key="1">
    <citation type="journal article" date="2008" name="Science">
        <title>The Physcomitrella genome reveals evolutionary insights into the conquest of land by plants.</title>
        <authorList>
            <person name="Rensing S."/>
            <person name="Lang D."/>
            <person name="Zimmer A."/>
            <person name="Terry A."/>
            <person name="Salamov A."/>
            <person name="Shapiro H."/>
            <person name="Nishiyama T."/>
            <person name="Perroud P.-F."/>
            <person name="Lindquist E."/>
            <person name="Kamisugi Y."/>
            <person name="Tanahashi T."/>
            <person name="Sakakibara K."/>
            <person name="Fujita T."/>
            <person name="Oishi K."/>
            <person name="Shin-I T."/>
            <person name="Kuroki Y."/>
            <person name="Toyoda A."/>
            <person name="Suzuki Y."/>
            <person name="Hashimoto A."/>
            <person name="Yamaguchi K."/>
            <person name="Sugano A."/>
            <person name="Kohara Y."/>
            <person name="Fujiyama A."/>
            <person name="Anterola A."/>
            <person name="Aoki S."/>
            <person name="Ashton N."/>
            <person name="Barbazuk W.B."/>
            <person name="Barker E."/>
            <person name="Bennetzen J."/>
            <person name="Bezanilla M."/>
            <person name="Blankenship R."/>
            <person name="Cho S.H."/>
            <person name="Dutcher S."/>
            <person name="Estelle M."/>
            <person name="Fawcett J.A."/>
            <person name="Gundlach H."/>
            <person name="Hanada K."/>
            <person name="Heyl A."/>
            <person name="Hicks K.A."/>
            <person name="Hugh J."/>
            <person name="Lohr M."/>
            <person name="Mayer K."/>
            <person name="Melkozernov A."/>
            <person name="Murata T."/>
            <person name="Nelson D."/>
            <person name="Pils B."/>
            <person name="Prigge M."/>
            <person name="Reiss B."/>
            <person name="Renner T."/>
            <person name="Rombauts S."/>
            <person name="Rushton P."/>
            <person name="Sanderfoot A."/>
            <person name="Schween G."/>
            <person name="Shiu S.-H."/>
            <person name="Stueber K."/>
            <person name="Theodoulou F.L."/>
            <person name="Tu H."/>
            <person name="Van de Peer Y."/>
            <person name="Verrier P.J."/>
            <person name="Waters E."/>
            <person name="Wood A."/>
            <person name="Yang L."/>
            <person name="Cove D."/>
            <person name="Cuming A."/>
            <person name="Hasebe M."/>
            <person name="Lucas S."/>
            <person name="Mishler D.B."/>
            <person name="Reski R."/>
            <person name="Grigoriev I."/>
            <person name="Quatrano R.S."/>
            <person name="Boore J.L."/>
        </authorList>
    </citation>
    <scope>NUCLEOTIDE SEQUENCE [LARGE SCALE GENOMIC DNA]</scope>
    <source>
        <strain evidence="2 3">cv. Gransden 2004</strain>
    </source>
</reference>
<evidence type="ECO:0000313" key="2">
    <source>
        <dbReference type="EnsemblPlants" id="PAC:32977401.CDS.1"/>
    </source>
</evidence>
<dbReference type="Proteomes" id="UP000006727">
    <property type="component" value="Chromosome 6"/>
</dbReference>
<dbReference type="InParanoid" id="A0A7I3ZTR8"/>
<organism evidence="2 3">
    <name type="scientific">Physcomitrium patens</name>
    <name type="common">Spreading-leaved earth moss</name>
    <name type="synonym">Physcomitrella patens</name>
    <dbReference type="NCBI Taxonomy" id="3218"/>
    <lineage>
        <taxon>Eukaryota</taxon>
        <taxon>Viridiplantae</taxon>
        <taxon>Streptophyta</taxon>
        <taxon>Embryophyta</taxon>
        <taxon>Bryophyta</taxon>
        <taxon>Bryophytina</taxon>
        <taxon>Bryopsida</taxon>
        <taxon>Funariidae</taxon>
        <taxon>Funariales</taxon>
        <taxon>Funariaceae</taxon>
        <taxon>Physcomitrium</taxon>
    </lineage>
</organism>
<sequence length="174" mass="20011">MRMTCRSKLRTSFLTASSTKLAWNWVQLVVINLFHADCCLREEGRGRDNLLRFCISRDCLDLTYLETNLLRNELRMDGRPYESYYSTQNFHNRRNQGPLSRPGTTYFQGFDGEHLALCLVSAVLMYGAGYIIAKLFFSGIIFFLSVGLIVFFVMQIIDSLNSGTKTAGYNKSYY</sequence>
<evidence type="ECO:0000256" key="1">
    <source>
        <dbReference type="SAM" id="Phobius"/>
    </source>
</evidence>
<proteinExistence type="predicted"/>
<dbReference type="EMBL" id="ABEU02000006">
    <property type="status" value="NOT_ANNOTATED_CDS"/>
    <property type="molecule type" value="Genomic_DNA"/>
</dbReference>